<protein>
    <submittedName>
        <fullName evidence="3">Uncharacterized protein</fullName>
    </submittedName>
</protein>
<feature type="compositionally biased region" description="Basic and acidic residues" evidence="1">
    <location>
        <begin position="191"/>
        <end position="230"/>
    </location>
</feature>
<feature type="compositionally biased region" description="Acidic residues" evidence="1">
    <location>
        <begin position="36"/>
        <end position="50"/>
    </location>
</feature>
<feature type="compositionally biased region" description="Acidic residues" evidence="1">
    <location>
        <begin position="1"/>
        <end position="14"/>
    </location>
</feature>
<dbReference type="EMBL" id="JBJQND010000017">
    <property type="protein sequence ID" value="KAL3842676.1"/>
    <property type="molecule type" value="Genomic_DNA"/>
</dbReference>
<feature type="compositionally biased region" description="Polar residues" evidence="1">
    <location>
        <begin position="231"/>
        <end position="250"/>
    </location>
</feature>
<sequence>MDDNPTDSDSDWDSTLDFTSPRQTGGPAPPRGKLEIEEEDIVEEDIEEEGGGYSSVRFELSKPVLKERSINDQKAVQNGVTDSPQVDKSTSQIAAENPYSSVQKLQKPNEPSPILKKAGQRTSSDEQPPYNFRSAMNGSTTPEPTAQKPGKEKKGTVYDRPPSPKPTSLPATRDSFRSSGSWDDTEVDADQTLKELRETFHREKRKEQAKEQARAREDLKLKLDGDKSQTEEPQPTNRSEVTWKSWASNKFSKKQKGGSQSMPAPPMSSRSQNPQPLNNRNMTLSAPIEMAPSLDNVASPEQVEAGMLYDPYLKYYPAPVVMEPDEEFEEPKKLYVKDEDRGRYLYYFGYGHKRYYEVNEELDEAVLPGVADSTEKFVRRAWQEFFALLRIITSIFIWFLVELFRFLAHHIIQPIVVGIFLNLGDYLVKPLLSTLFNGFVQPCSTFWWNVFSGMKHMFGPIGEILNRVFTQFAMLFRSIRFFEIHWNTGHPQQYHPIVQTI</sequence>
<proteinExistence type="predicted"/>
<keyword evidence="2" id="KW-0812">Transmembrane</keyword>
<gene>
    <name evidence="3" type="ORF">ACJMK2_020665</name>
</gene>
<comment type="caution">
    <text evidence="3">The sequence shown here is derived from an EMBL/GenBank/DDBJ whole genome shotgun (WGS) entry which is preliminary data.</text>
</comment>
<evidence type="ECO:0000256" key="1">
    <source>
        <dbReference type="SAM" id="MobiDB-lite"/>
    </source>
</evidence>
<evidence type="ECO:0000256" key="2">
    <source>
        <dbReference type="SAM" id="Phobius"/>
    </source>
</evidence>
<organism evidence="3 4">
    <name type="scientific">Sinanodonta woodiana</name>
    <name type="common">Chinese pond mussel</name>
    <name type="synonym">Anodonta woodiana</name>
    <dbReference type="NCBI Taxonomy" id="1069815"/>
    <lineage>
        <taxon>Eukaryota</taxon>
        <taxon>Metazoa</taxon>
        <taxon>Spiralia</taxon>
        <taxon>Lophotrochozoa</taxon>
        <taxon>Mollusca</taxon>
        <taxon>Bivalvia</taxon>
        <taxon>Autobranchia</taxon>
        <taxon>Heteroconchia</taxon>
        <taxon>Palaeoheterodonta</taxon>
        <taxon>Unionida</taxon>
        <taxon>Unionoidea</taxon>
        <taxon>Unionidae</taxon>
        <taxon>Unioninae</taxon>
        <taxon>Sinanodonta</taxon>
    </lineage>
</organism>
<feature type="region of interest" description="Disordered" evidence="1">
    <location>
        <begin position="1"/>
        <end position="281"/>
    </location>
</feature>
<feature type="transmembrane region" description="Helical" evidence="2">
    <location>
        <begin position="385"/>
        <end position="401"/>
    </location>
</feature>
<keyword evidence="4" id="KW-1185">Reference proteome</keyword>
<accession>A0ABD3TZW8</accession>
<name>A0ABD3TZW8_SINWO</name>
<feature type="compositionally biased region" description="Polar residues" evidence="1">
    <location>
        <begin position="268"/>
        <end position="281"/>
    </location>
</feature>
<keyword evidence="2" id="KW-1133">Transmembrane helix</keyword>
<reference evidence="3 4" key="1">
    <citation type="submission" date="2024-11" db="EMBL/GenBank/DDBJ databases">
        <title>Chromosome-level genome assembly of the freshwater bivalve Anodonta woodiana.</title>
        <authorList>
            <person name="Chen X."/>
        </authorList>
    </citation>
    <scope>NUCLEOTIDE SEQUENCE [LARGE SCALE GENOMIC DNA]</scope>
    <source>
        <strain evidence="3">MN2024</strain>
        <tissue evidence="3">Gills</tissue>
    </source>
</reference>
<feature type="compositionally biased region" description="Polar residues" evidence="1">
    <location>
        <begin position="72"/>
        <end position="106"/>
    </location>
</feature>
<dbReference type="Proteomes" id="UP001634394">
    <property type="component" value="Unassembled WGS sequence"/>
</dbReference>
<dbReference type="AlphaFoldDB" id="A0ABD3TZW8"/>
<evidence type="ECO:0000313" key="4">
    <source>
        <dbReference type="Proteomes" id="UP001634394"/>
    </source>
</evidence>
<keyword evidence="2" id="KW-0472">Membrane</keyword>
<feature type="compositionally biased region" description="Polar residues" evidence="1">
    <location>
        <begin position="134"/>
        <end position="144"/>
    </location>
</feature>
<evidence type="ECO:0000313" key="3">
    <source>
        <dbReference type="EMBL" id="KAL3842676.1"/>
    </source>
</evidence>